<evidence type="ECO:0000313" key="1">
    <source>
        <dbReference type="EMBL" id="RGN21543.1"/>
    </source>
</evidence>
<dbReference type="AlphaFoldDB" id="A0A3E5AKY2"/>
<dbReference type="RefSeq" id="WP_117690760.1">
    <property type="nucleotide sequence ID" value="NZ_QSUE01000011.1"/>
</dbReference>
<organism evidence="1 2">
    <name type="scientific">Agathobacter rectalis</name>
    <dbReference type="NCBI Taxonomy" id="39491"/>
    <lineage>
        <taxon>Bacteria</taxon>
        <taxon>Bacillati</taxon>
        <taxon>Bacillota</taxon>
        <taxon>Clostridia</taxon>
        <taxon>Lachnospirales</taxon>
        <taxon>Lachnospiraceae</taxon>
        <taxon>Agathobacter</taxon>
    </lineage>
</organism>
<dbReference type="SUPFAM" id="SSF53335">
    <property type="entry name" value="S-adenosyl-L-methionine-dependent methyltransferases"/>
    <property type="match status" value="1"/>
</dbReference>
<dbReference type="InterPro" id="IPR029063">
    <property type="entry name" value="SAM-dependent_MTases_sf"/>
</dbReference>
<dbReference type="InterPro" id="IPR036388">
    <property type="entry name" value="WH-like_DNA-bd_sf"/>
</dbReference>
<dbReference type="Proteomes" id="UP000260970">
    <property type="component" value="Unassembled WGS sequence"/>
</dbReference>
<reference evidence="1 2" key="1">
    <citation type="submission" date="2018-08" db="EMBL/GenBank/DDBJ databases">
        <title>A genome reference for cultivated species of the human gut microbiota.</title>
        <authorList>
            <person name="Zou Y."/>
            <person name="Xue W."/>
            <person name="Luo G."/>
        </authorList>
    </citation>
    <scope>NUCLEOTIDE SEQUENCE [LARGE SCALE GENOMIC DNA]</scope>
    <source>
        <strain evidence="1 2">OM05-6AA</strain>
    </source>
</reference>
<sequence length="337" mass="38732">MKKYYELDEELRKVLDEVRVQMQTTVISYPERNPHDRVWGANNYPGNCSGKVALGFVDKLRADSMFELCAGSGTNYDMCKDYDIGYCGIDLNPNPVRNGIKPMDLTDMTQEFPDEIRTADMIFSHMPYPGINRIKYSNGAWKDTSNLSERDIQNMSFEKGMQEINKAHMRAYLSMKPGAFMVMLVGEIRSNGKFYSMNQALCLPGEFYQSYVKIQHNTWSGRQGRTYGNTQRALTGHEMIAVIRKPGGYEICYVMPRHYELDIRDSKNMATWKDIVTTTLKNIHGNASLNDIYNQLEGHEKTKSNEHWKEKVRQTLQRLAKSGVCKNTSRGYWSLAA</sequence>
<proteinExistence type="predicted"/>
<evidence type="ECO:0000313" key="2">
    <source>
        <dbReference type="Proteomes" id="UP000260970"/>
    </source>
</evidence>
<dbReference type="Gene3D" id="1.10.10.10">
    <property type="entry name" value="Winged helix-like DNA-binding domain superfamily/Winged helix DNA-binding domain"/>
    <property type="match status" value="1"/>
</dbReference>
<protein>
    <submittedName>
        <fullName evidence="1">Uncharacterized protein</fullName>
    </submittedName>
</protein>
<accession>A0A3E5AKY2</accession>
<dbReference type="EMBL" id="QSUG01000013">
    <property type="protein sequence ID" value="RGN21543.1"/>
    <property type="molecule type" value="Genomic_DNA"/>
</dbReference>
<gene>
    <name evidence="1" type="ORF">DXB72_12095</name>
</gene>
<comment type="caution">
    <text evidence="1">The sequence shown here is derived from an EMBL/GenBank/DDBJ whole genome shotgun (WGS) entry which is preliminary data.</text>
</comment>
<name>A0A3E5AKY2_9FIRM</name>